<keyword evidence="6 10" id="KW-0067">ATP-binding</keyword>
<dbReference type="PANTHER" id="PTHR43297:SF2">
    <property type="entry name" value="DIPEPTIDE TRANSPORT ATP-BINDING PROTEIN DPPD"/>
    <property type="match status" value="1"/>
</dbReference>
<keyword evidence="3" id="KW-0813">Transport</keyword>
<dbReference type="NCBIfam" id="NF008453">
    <property type="entry name" value="PRK11308.1"/>
    <property type="match status" value="2"/>
</dbReference>
<evidence type="ECO:0000313" key="11">
    <source>
        <dbReference type="Proteomes" id="UP001597417"/>
    </source>
</evidence>
<protein>
    <submittedName>
        <fullName evidence="10">Dipeptide ABC transporter ATP-binding protein</fullName>
    </submittedName>
</protein>
<dbReference type="InterPro" id="IPR013563">
    <property type="entry name" value="Oligopep_ABC_C"/>
</dbReference>
<comment type="similarity">
    <text evidence="2">Belongs to the ABC transporter superfamily.</text>
</comment>
<feature type="domain" description="ABC transporter" evidence="9">
    <location>
        <begin position="12"/>
        <end position="259"/>
    </location>
</feature>
<organism evidence="10 11">
    <name type="scientific">Amycolatopsis pigmentata</name>
    <dbReference type="NCBI Taxonomy" id="450801"/>
    <lineage>
        <taxon>Bacteria</taxon>
        <taxon>Bacillati</taxon>
        <taxon>Actinomycetota</taxon>
        <taxon>Actinomycetes</taxon>
        <taxon>Pseudonocardiales</taxon>
        <taxon>Pseudonocardiaceae</taxon>
        <taxon>Amycolatopsis</taxon>
    </lineage>
</organism>
<evidence type="ECO:0000256" key="2">
    <source>
        <dbReference type="ARBA" id="ARBA00005417"/>
    </source>
</evidence>
<dbReference type="SMART" id="SM00382">
    <property type="entry name" value="AAA"/>
    <property type="match status" value="2"/>
</dbReference>
<dbReference type="InterPro" id="IPR017871">
    <property type="entry name" value="ABC_transporter-like_CS"/>
</dbReference>
<dbReference type="InterPro" id="IPR050388">
    <property type="entry name" value="ABC_Ni/Peptide_Import"/>
</dbReference>
<dbReference type="InterPro" id="IPR003593">
    <property type="entry name" value="AAA+_ATPase"/>
</dbReference>
<reference evidence="11" key="1">
    <citation type="journal article" date="2019" name="Int. J. Syst. Evol. Microbiol.">
        <title>The Global Catalogue of Microorganisms (GCM) 10K type strain sequencing project: providing services to taxonomists for standard genome sequencing and annotation.</title>
        <authorList>
            <consortium name="The Broad Institute Genomics Platform"/>
            <consortium name="The Broad Institute Genome Sequencing Center for Infectious Disease"/>
            <person name="Wu L."/>
            <person name="Ma J."/>
        </authorList>
    </citation>
    <scope>NUCLEOTIDE SEQUENCE [LARGE SCALE GENOMIC DNA]</scope>
    <source>
        <strain evidence="11">CGMCC 4.7645</strain>
    </source>
</reference>
<dbReference type="Pfam" id="PF08352">
    <property type="entry name" value="oligo_HPY"/>
    <property type="match status" value="2"/>
</dbReference>
<keyword evidence="4" id="KW-1003">Cell membrane</keyword>
<keyword evidence="5" id="KW-0547">Nucleotide-binding</keyword>
<dbReference type="NCBIfam" id="NF007739">
    <property type="entry name" value="PRK10419.1"/>
    <property type="match status" value="2"/>
</dbReference>
<keyword evidence="7" id="KW-0472">Membrane</keyword>
<evidence type="ECO:0000256" key="7">
    <source>
        <dbReference type="ARBA" id="ARBA00023136"/>
    </source>
</evidence>
<dbReference type="NCBIfam" id="TIGR01727">
    <property type="entry name" value="oligo_HPY"/>
    <property type="match status" value="1"/>
</dbReference>
<evidence type="ECO:0000256" key="5">
    <source>
        <dbReference type="ARBA" id="ARBA00022741"/>
    </source>
</evidence>
<evidence type="ECO:0000313" key="10">
    <source>
        <dbReference type="EMBL" id="MFD2415460.1"/>
    </source>
</evidence>
<dbReference type="InterPro" id="IPR003439">
    <property type="entry name" value="ABC_transporter-like_ATP-bd"/>
</dbReference>
<evidence type="ECO:0000259" key="9">
    <source>
        <dbReference type="PROSITE" id="PS50893"/>
    </source>
</evidence>
<evidence type="ECO:0000256" key="4">
    <source>
        <dbReference type="ARBA" id="ARBA00022475"/>
    </source>
</evidence>
<dbReference type="PROSITE" id="PS50893">
    <property type="entry name" value="ABC_TRANSPORTER_2"/>
    <property type="match status" value="2"/>
</dbReference>
<name>A0ABW5FLG6_9PSEU</name>
<comment type="caution">
    <text evidence="10">The sequence shown here is derived from an EMBL/GenBank/DDBJ whole genome shotgun (WGS) entry which is preliminary data.</text>
</comment>
<dbReference type="PANTHER" id="PTHR43297">
    <property type="entry name" value="OLIGOPEPTIDE TRANSPORT ATP-BINDING PROTEIN APPD"/>
    <property type="match status" value="1"/>
</dbReference>
<dbReference type="PROSITE" id="PS00211">
    <property type="entry name" value="ABC_TRANSPORTER_1"/>
    <property type="match status" value="1"/>
</dbReference>
<proteinExistence type="inferred from homology"/>
<feature type="domain" description="ABC transporter" evidence="9">
    <location>
        <begin position="345"/>
        <end position="589"/>
    </location>
</feature>
<dbReference type="CDD" id="cd03257">
    <property type="entry name" value="ABC_NikE_OppD_transporters"/>
    <property type="match status" value="2"/>
</dbReference>
<dbReference type="Pfam" id="PF00005">
    <property type="entry name" value="ABC_tran"/>
    <property type="match status" value="2"/>
</dbReference>
<evidence type="ECO:0000256" key="3">
    <source>
        <dbReference type="ARBA" id="ARBA00022448"/>
    </source>
</evidence>
<feature type="region of interest" description="Disordered" evidence="8">
    <location>
        <begin position="592"/>
        <end position="614"/>
    </location>
</feature>
<accession>A0ABW5FLG6</accession>
<dbReference type="GO" id="GO:0005524">
    <property type="term" value="F:ATP binding"/>
    <property type="evidence" value="ECO:0007669"/>
    <property type="project" value="UniProtKB-KW"/>
</dbReference>
<keyword evidence="11" id="KW-1185">Reference proteome</keyword>
<sequence>MSPRLDDALLTARNLSVRFTIGRGVVEAVRGVDLALPAGQCLAVVGESGSGKSVMARSLVGLAGHTATVNATELTFEGQRLLDNSERQWRRLRGARVGFVMQDALTSLDPLRRVEDEVAEPLTVHGLLGRRGLRDRVISLLADAGIPDPAQRARQYPHELSGGLQQRALIASAIAASPSLVIADEPTTALDVTIQAQVLDLLAAKRDAGTAVLLISHDLTVVARMADQIAVMYAGLVVEQGPAEQVLGSPTHPYTRDLLAAAPSFGRRVRPTGAALAPPAAGPGCPYQTRCPLADDLCRSELPPLTGTASRAGGVRCWHPLKTDAGLADHPVVTRPAPATGRTVLEADTISQRFRSPDGSWRTAVDEVSFSLREGEALGVLGESGSGKTTTAQIVLGMLTPASGEVRLDGSPWSSLRENQRRSRRSRIQLVPQDPLSSFDPRFTVERIIGEGLGHPGRRGASANRSRIVELLHRVGLDDAILDRRGMQLSGGQRQRVAIARALGPEPEILVCDEPVSALDVTIQAQILDLFTTLRRDLGVALLFISHDLGVIHQVCDRALVMKDGAIVEHGAVSDVLRSPKHPYTRTLLAALDPTHPPAGPTLGPRQAFTSTEG</sequence>
<dbReference type="SUPFAM" id="SSF52540">
    <property type="entry name" value="P-loop containing nucleoside triphosphate hydrolases"/>
    <property type="match status" value="2"/>
</dbReference>
<dbReference type="EMBL" id="JBHUKR010000004">
    <property type="protein sequence ID" value="MFD2415460.1"/>
    <property type="molecule type" value="Genomic_DNA"/>
</dbReference>
<dbReference type="InterPro" id="IPR027417">
    <property type="entry name" value="P-loop_NTPase"/>
</dbReference>
<dbReference type="Proteomes" id="UP001597417">
    <property type="component" value="Unassembled WGS sequence"/>
</dbReference>
<evidence type="ECO:0000256" key="1">
    <source>
        <dbReference type="ARBA" id="ARBA00004202"/>
    </source>
</evidence>
<dbReference type="Gene3D" id="3.40.50.300">
    <property type="entry name" value="P-loop containing nucleotide triphosphate hydrolases"/>
    <property type="match status" value="2"/>
</dbReference>
<evidence type="ECO:0000256" key="8">
    <source>
        <dbReference type="SAM" id="MobiDB-lite"/>
    </source>
</evidence>
<evidence type="ECO:0000256" key="6">
    <source>
        <dbReference type="ARBA" id="ARBA00022840"/>
    </source>
</evidence>
<comment type="subcellular location">
    <subcellularLocation>
        <location evidence="1">Cell membrane</location>
        <topology evidence="1">Peripheral membrane protein</topology>
    </subcellularLocation>
</comment>
<gene>
    <name evidence="10" type="ORF">ACFSXZ_03865</name>
</gene>
<dbReference type="RefSeq" id="WP_378261270.1">
    <property type="nucleotide sequence ID" value="NZ_JBHUKR010000004.1"/>
</dbReference>